<feature type="binding site" evidence="12">
    <location>
        <begin position="84"/>
        <end position="88"/>
    </location>
    <ligand>
        <name>substrate</name>
    </ligand>
</feature>
<dbReference type="InterPro" id="IPR002139">
    <property type="entry name" value="Ribo/fructo_kinase"/>
</dbReference>
<dbReference type="GO" id="GO:0019303">
    <property type="term" value="P:D-ribose catabolic process"/>
    <property type="evidence" value="ECO:0007669"/>
    <property type="project" value="UniProtKB-UniRule"/>
</dbReference>
<dbReference type="EC" id="2.7.1.15" evidence="2 12"/>
<comment type="subcellular location">
    <subcellularLocation>
        <location evidence="12">Cytoplasm</location>
    </subcellularLocation>
</comment>
<feature type="active site" description="Proton acceptor" evidence="12">
    <location>
        <position position="295"/>
    </location>
</feature>
<feature type="binding site" evidence="12">
    <location>
        <position position="295"/>
    </location>
    <ligand>
        <name>substrate</name>
    </ligand>
</feature>
<proteinExistence type="inferred from homology"/>
<keyword evidence="7 12" id="KW-0418">Kinase</keyword>
<accession>A0A3D8X039</accession>
<evidence type="ECO:0000256" key="12">
    <source>
        <dbReference type="HAMAP-Rule" id="MF_01987"/>
    </source>
</evidence>
<dbReference type="InterPro" id="IPR011611">
    <property type="entry name" value="PfkB_dom"/>
</dbReference>
<keyword evidence="6 12" id="KW-0547">Nucleotide-binding</keyword>
<feature type="domain" description="Carbohydrate kinase PfkB" evidence="13">
    <location>
        <begin position="47"/>
        <end position="337"/>
    </location>
</feature>
<evidence type="ECO:0000256" key="6">
    <source>
        <dbReference type="ARBA" id="ARBA00022741"/>
    </source>
</evidence>
<feature type="binding site" evidence="12">
    <location>
        <position position="334"/>
    </location>
    <ligand>
        <name>K(+)</name>
        <dbReference type="ChEBI" id="CHEBI:29103"/>
    </ligand>
</feature>
<evidence type="ECO:0000256" key="10">
    <source>
        <dbReference type="ARBA" id="ARBA00022958"/>
    </source>
</evidence>
<evidence type="ECO:0000256" key="11">
    <source>
        <dbReference type="ARBA" id="ARBA00023277"/>
    </source>
</evidence>
<evidence type="ECO:0000256" key="1">
    <source>
        <dbReference type="ARBA" id="ARBA00005380"/>
    </source>
</evidence>
<evidence type="ECO:0000256" key="4">
    <source>
        <dbReference type="ARBA" id="ARBA00022679"/>
    </source>
</evidence>
<dbReference type="EMBL" id="PQWM01000017">
    <property type="protein sequence ID" value="RDZ12797.1"/>
    <property type="molecule type" value="Genomic_DNA"/>
</dbReference>
<comment type="pathway">
    <text evidence="12">Carbohydrate metabolism; D-ribose degradation; D-ribose 5-phosphate from beta-D-ribopyranose: step 2/2.</text>
</comment>
<feature type="binding site" evidence="12">
    <location>
        <begin position="263"/>
        <end position="268"/>
    </location>
    <ligand>
        <name>ATP</name>
        <dbReference type="ChEBI" id="CHEBI:30616"/>
    </ligand>
</feature>
<keyword evidence="5 12" id="KW-0479">Metal-binding</keyword>
<dbReference type="GO" id="GO:0005524">
    <property type="term" value="F:ATP binding"/>
    <property type="evidence" value="ECO:0007669"/>
    <property type="project" value="UniProtKB-UniRule"/>
</dbReference>
<dbReference type="GO" id="GO:0046872">
    <property type="term" value="F:metal ion binding"/>
    <property type="evidence" value="ECO:0007669"/>
    <property type="project" value="UniProtKB-KW"/>
</dbReference>
<dbReference type="AlphaFoldDB" id="A0A3D8X039"/>
<comment type="similarity">
    <text evidence="12">Belongs to the carbohydrate kinase PfkB family. Ribokinase subfamily.</text>
</comment>
<feature type="binding site" evidence="12">
    <location>
        <position position="330"/>
    </location>
    <ligand>
        <name>K(+)</name>
        <dbReference type="ChEBI" id="CHEBI:29103"/>
    </ligand>
</feature>
<dbReference type="InterPro" id="IPR002173">
    <property type="entry name" value="Carboh/pur_kinase_PfkB_CS"/>
</dbReference>
<comment type="function">
    <text evidence="12">Catalyzes the phosphorylation of ribose at O-5 in a reaction requiring ATP and magnesium. The resulting D-ribose-5-phosphate can then be used either for sythesis of nucleotides, histidine, and tryptophan, or as a component of the pentose phosphate pathway.</text>
</comment>
<feature type="binding site" evidence="12">
    <location>
        <position position="328"/>
    </location>
    <ligand>
        <name>K(+)</name>
        <dbReference type="ChEBI" id="CHEBI:29103"/>
    </ligand>
</feature>
<evidence type="ECO:0000256" key="5">
    <source>
        <dbReference type="ARBA" id="ARBA00022723"/>
    </source>
</evidence>
<feature type="binding site" evidence="12">
    <location>
        <position position="227"/>
    </location>
    <ligand>
        <name>ATP</name>
        <dbReference type="ChEBI" id="CHEBI:30616"/>
    </ligand>
</feature>
<feature type="binding site" evidence="12">
    <location>
        <position position="325"/>
    </location>
    <ligand>
        <name>K(+)</name>
        <dbReference type="ChEBI" id="CHEBI:29103"/>
    </ligand>
</feature>
<feature type="binding site" evidence="12">
    <location>
        <position position="291"/>
    </location>
    <ligand>
        <name>K(+)</name>
        <dbReference type="ChEBI" id="CHEBI:29103"/>
    </ligand>
</feature>
<keyword evidence="4 12" id="KW-0808">Transferase</keyword>
<dbReference type="Pfam" id="PF00294">
    <property type="entry name" value="PfkB"/>
    <property type="match status" value="1"/>
</dbReference>
<keyword evidence="11 12" id="KW-0119">Carbohydrate metabolism</keyword>
<reference evidence="14 15" key="1">
    <citation type="journal article" date="2018" name="Appl. Environ. Microbiol.">
        <title>Antimicrobial susceptibility testing and tentative epidemiological cut-off values of five Bacillus species relevant for use as animal feed additives or for plant protection.</title>
        <authorList>
            <person name="Agerso Y."/>
            <person name="Stuer-Lauridsen B."/>
            <person name="Bjerre K."/>
            <person name="Jensen M.G."/>
            <person name="Johansen E."/>
            <person name="Bennedsen M."/>
            <person name="Brockmann E."/>
            <person name="Nielsen B."/>
        </authorList>
    </citation>
    <scope>NUCLEOTIDE SEQUENCE [LARGE SCALE GENOMIC DNA]</scope>
    <source>
        <strain evidence="14 15">CHCC20162</strain>
    </source>
</reference>
<name>A0A3D8X039_PRIMG</name>
<keyword evidence="10 12" id="KW-0630">Potassium</keyword>
<dbReference type="PRINTS" id="PR00990">
    <property type="entry name" value="RIBOKINASE"/>
</dbReference>
<feature type="binding site" evidence="12">
    <location>
        <begin position="56"/>
        <end position="58"/>
    </location>
    <ligand>
        <name>substrate</name>
    </ligand>
</feature>
<comment type="cofactor">
    <cofactor evidence="12">
        <name>Mg(2+)</name>
        <dbReference type="ChEBI" id="CHEBI:18420"/>
    </cofactor>
    <text evidence="12">Requires a divalent cation, most likely magnesium in vivo, as an electrophilic catalyst to aid phosphoryl group transfer. It is the chelate of the metal and the nucleotide that is the actual substrate.</text>
</comment>
<organism evidence="14 15">
    <name type="scientific">Priestia megaterium</name>
    <name type="common">Bacillus megaterium</name>
    <dbReference type="NCBI Taxonomy" id="1404"/>
    <lineage>
        <taxon>Bacteria</taxon>
        <taxon>Bacillati</taxon>
        <taxon>Bacillota</taxon>
        <taxon>Bacilli</taxon>
        <taxon>Bacillales</taxon>
        <taxon>Bacillaceae</taxon>
        <taxon>Priestia</taxon>
    </lineage>
</organism>
<dbReference type="Proteomes" id="UP000256519">
    <property type="component" value="Unassembled WGS sequence"/>
</dbReference>
<comment type="caution">
    <text evidence="12">Lacks conserved residue(s) required for the propagation of feature annotation.</text>
</comment>
<evidence type="ECO:0000313" key="15">
    <source>
        <dbReference type="Proteomes" id="UP000256519"/>
    </source>
</evidence>
<dbReference type="HAMAP" id="MF_01987">
    <property type="entry name" value="Ribokinase"/>
    <property type="match status" value="1"/>
</dbReference>
<feature type="binding site" evidence="12">
    <location>
        <position position="289"/>
    </location>
    <ligand>
        <name>K(+)</name>
        <dbReference type="ChEBI" id="CHEBI:29103"/>
    </ligand>
</feature>
<gene>
    <name evidence="12" type="primary">rbsK</name>
    <name evidence="14" type="ORF">C3744_17470</name>
</gene>
<dbReference type="PROSITE" id="PS00583">
    <property type="entry name" value="PFKB_KINASES_1"/>
    <property type="match status" value="1"/>
</dbReference>
<evidence type="ECO:0000259" key="13">
    <source>
        <dbReference type="Pfam" id="PF00294"/>
    </source>
</evidence>
<keyword evidence="8 12" id="KW-0067">ATP-binding</keyword>
<comment type="caution">
    <text evidence="14">The sequence shown here is derived from an EMBL/GenBank/DDBJ whole genome shotgun (WGS) entry which is preliminary data.</text>
</comment>
<keyword evidence="12" id="KW-0963">Cytoplasm</keyword>
<comment type="activity regulation">
    <text evidence="12">Activated by a monovalent cation that binds near, but not in, the active site. The most likely occupant of the site in vivo is potassium. Ion binding induces a conformational change that may alter substrate affinity.</text>
</comment>
<dbReference type="PANTHER" id="PTHR10584">
    <property type="entry name" value="SUGAR KINASE"/>
    <property type="match status" value="1"/>
</dbReference>
<sequence length="346" mass="37460">MKYTRCSLYRFKFKSAKFILRKFIKNKRVGDISPNLKVGGDLEVEVKNVVVIGSLNFDIIVKQQRMPNKGETFIADELVQGPGGKGANQAAQCAKLGLPTVMVGKVGDDRFGEALVGSLTAFGVNTSYIKKLGSTGMGLVHVMPDGDYYSTIVKGANDLITRNDIDEIAHLLDSSSFIVLQQEIPEDVIEYIITKYESNDLKIVLNNAPAREVREDILKYVDVLVVNETEASFMSGKPINSAADAINIGKEMLPLTGGMVVITLGKDGSVVVTESYSNFFPAENVQAVDATGAGDSFIGALIYAMSEGLSIDQCMKFATHISAITVTKEGGQHSFPTKKDIESILI</sequence>
<evidence type="ECO:0000313" key="14">
    <source>
        <dbReference type="EMBL" id="RDZ12797.1"/>
    </source>
</evidence>
<comment type="catalytic activity">
    <reaction evidence="12">
        <text>D-ribose + ATP = D-ribose 5-phosphate + ADP + H(+)</text>
        <dbReference type="Rhea" id="RHEA:13697"/>
        <dbReference type="ChEBI" id="CHEBI:15378"/>
        <dbReference type="ChEBI" id="CHEBI:30616"/>
        <dbReference type="ChEBI" id="CHEBI:47013"/>
        <dbReference type="ChEBI" id="CHEBI:78346"/>
        <dbReference type="ChEBI" id="CHEBI:456216"/>
        <dbReference type="EC" id="2.7.1.15"/>
    </reaction>
</comment>
<evidence type="ECO:0000256" key="9">
    <source>
        <dbReference type="ARBA" id="ARBA00022842"/>
    </source>
</evidence>
<dbReference type="InterPro" id="IPR029056">
    <property type="entry name" value="Ribokinase-like"/>
</dbReference>
<evidence type="ECO:0000256" key="3">
    <source>
        <dbReference type="ARBA" id="ARBA00016943"/>
    </source>
</evidence>
<evidence type="ECO:0000256" key="2">
    <source>
        <dbReference type="ARBA" id="ARBA00012035"/>
    </source>
</evidence>
<dbReference type="InterPro" id="IPR011877">
    <property type="entry name" value="Ribokinase"/>
</dbReference>
<comment type="subunit">
    <text evidence="12">Homodimer.</text>
</comment>
<keyword evidence="9 12" id="KW-0460">Magnesium</keyword>
<feature type="binding site" evidence="12">
    <location>
        <position position="183"/>
    </location>
    <ligand>
        <name>substrate</name>
    </ligand>
</feature>
<dbReference type="GO" id="GO:0005737">
    <property type="term" value="C:cytoplasm"/>
    <property type="evidence" value="ECO:0007669"/>
    <property type="project" value="UniProtKB-SubCell"/>
</dbReference>
<dbReference type="PANTHER" id="PTHR10584:SF166">
    <property type="entry name" value="RIBOKINASE"/>
    <property type="match status" value="1"/>
</dbReference>
<dbReference type="GO" id="GO:0004747">
    <property type="term" value="F:ribokinase activity"/>
    <property type="evidence" value="ECO:0007669"/>
    <property type="project" value="UniProtKB-UniRule"/>
</dbReference>
<dbReference type="SUPFAM" id="SSF53613">
    <property type="entry name" value="Ribokinase-like"/>
    <property type="match status" value="1"/>
</dbReference>
<dbReference type="UniPathway" id="UPA00916">
    <property type="reaction ID" value="UER00889"/>
</dbReference>
<evidence type="ECO:0000256" key="8">
    <source>
        <dbReference type="ARBA" id="ARBA00022840"/>
    </source>
</evidence>
<evidence type="ECO:0000256" key="7">
    <source>
        <dbReference type="ARBA" id="ARBA00022777"/>
    </source>
</evidence>
<comment type="similarity">
    <text evidence="1">Belongs to the carbohydrate kinase pfkB family.</text>
</comment>
<feature type="binding site" evidence="12">
    <location>
        <begin position="294"/>
        <end position="295"/>
    </location>
    <ligand>
        <name>ATP</name>
        <dbReference type="ChEBI" id="CHEBI:30616"/>
    </ligand>
</feature>
<dbReference type="Gene3D" id="3.40.1190.20">
    <property type="match status" value="1"/>
</dbReference>
<dbReference type="CDD" id="cd01174">
    <property type="entry name" value="ribokinase"/>
    <property type="match status" value="1"/>
</dbReference>
<protein>
    <recommendedName>
        <fullName evidence="3 12">Ribokinase</fullName>
        <shortName evidence="12">RK</shortName>
        <ecNumber evidence="2 12">2.7.1.15</ecNumber>
    </recommendedName>
</protein>